<gene>
    <name evidence="2" type="ORF">HZS54_05940</name>
</gene>
<evidence type="ECO:0000259" key="1">
    <source>
        <dbReference type="Pfam" id="PF08241"/>
    </source>
</evidence>
<proteinExistence type="predicted"/>
<dbReference type="InterPro" id="IPR013216">
    <property type="entry name" value="Methyltransf_11"/>
</dbReference>
<dbReference type="KEGG" id="hpel:HZS54_05940"/>
<dbReference type="GeneID" id="56082111"/>
<feature type="domain" description="Methyltransferase type 11" evidence="1">
    <location>
        <begin position="40"/>
        <end position="124"/>
    </location>
</feature>
<dbReference type="PANTHER" id="PTHR43591">
    <property type="entry name" value="METHYLTRANSFERASE"/>
    <property type="match status" value="1"/>
</dbReference>
<dbReference type="AlphaFoldDB" id="A0A7D5T423"/>
<organism evidence="2 3">
    <name type="scientific">Halosimplex pelagicum</name>
    <dbReference type="NCBI Taxonomy" id="869886"/>
    <lineage>
        <taxon>Archaea</taxon>
        <taxon>Methanobacteriati</taxon>
        <taxon>Methanobacteriota</taxon>
        <taxon>Stenosarchaea group</taxon>
        <taxon>Halobacteria</taxon>
        <taxon>Halobacteriales</taxon>
        <taxon>Haloarculaceae</taxon>
        <taxon>Halosimplex</taxon>
    </lineage>
</organism>
<dbReference type="Proteomes" id="UP000509346">
    <property type="component" value="Chromosome"/>
</dbReference>
<dbReference type="InterPro" id="IPR029063">
    <property type="entry name" value="SAM-dependent_MTases_sf"/>
</dbReference>
<dbReference type="Gene3D" id="3.40.50.150">
    <property type="entry name" value="Vaccinia Virus protein VP39"/>
    <property type="match status" value="1"/>
</dbReference>
<reference evidence="2 3" key="1">
    <citation type="submission" date="2020-07" db="EMBL/GenBank/DDBJ databases">
        <title>Halosimplex litoreum sp. nov. and Halosimplex rubrum sp. nov., isolated from different salt environments.</title>
        <authorList>
            <person name="Cui H."/>
        </authorList>
    </citation>
    <scope>NUCLEOTIDE SEQUENCE [LARGE SCALE GENOMIC DNA]</scope>
    <source>
        <strain evidence="2 3">R2</strain>
    </source>
</reference>
<dbReference type="CDD" id="cd02440">
    <property type="entry name" value="AdoMet_MTases"/>
    <property type="match status" value="1"/>
</dbReference>
<keyword evidence="2" id="KW-0489">Methyltransferase</keyword>
<sequence length="224" mass="25986">MSHRENVEHIVEQRGYGPRAERHSIVLDYIKTNYRIENVLDIGSGYGEFLEVIDQEFDGVVKYSLDRESELLRTTKRFADVHSVQADAKRLPFKSESFDLVTALGIIEHVENPTQFVREVHRVSSGQAVFLTPNIGRPNRLIAAMLDKSVNEFEGHKQGWDYHLLVKFLESNGWIVDDIEIRYVDFPLYRRFPRLGRFLSYKVLPRFFKNAGTELFAFCSKADA</sequence>
<accession>A0A7D5T423</accession>
<dbReference type="OrthoDB" id="1018at2157"/>
<protein>
    <submittedName>
        <fullName evidence="2">Class I SAM-dependent methyltransferase</fullName>
    </submittedName>
</protein>
<evidence type="ECO:0000313" key="3">
    <source>
        <dbReference type="Proteomes" id="UP000509346"/>
    </source>
</evidence>
<dbReference type="EMBL" id="CP058909">
    <property type="protein sequence ID" value="QLH81208.1"/>
    <property type="molecule type" value="Genomic_DNA"/>
</dbReference>
<dbReference type="SUPFAM" id="SSF53335">
    <property type="entry name" value="S-adenosyl-L-methionine-dependent methyltransferases"/>
    <property type="match status" value="1"/>
</dbReference>
<dbReference type="GO" id="GO:0008757">
    <property type="term" value="F:S-adenosylmethionine-dependent methyltransferase activity"/>
    <property type="evidence" value="ECO:0007669"/>
    <property type="project" value="InterPro"/>
</dbReference>
<dbReference type="PANTHER" id="PTHR43591:SF24">
    <property type="entry name" value="2-METHOXY-6-POLYPRENYL-1,4-BENZOQUINOL METHYLASE, MITOCHONDRIAL"/>
    <property type="match status" value="1"/>
</dbReference>
<evidence type="ECO:0000313" key="2">
    <source>
        <dbReference type="EMBL" id="QLH81208.1"/>
    </source>
</evidence>
<dbReference type="GO" id="GO:0032259">
    <property type="term" value="P:methylation"/>
    <property type="evidence" value="ECO:0007669"/>
    <property type="project" value="UniProtKB-KW"/>
</dbReference>
<keyword evidence="2" id="KW-0808">Transferase</keyword>
<name>A0A7D5T423_9EURY</name>
<dbReference type="Pfam" id="PF08241">
    <property type="entry name" value="Methyltransf_11"/>
    <property type="match status" value="1"/>
</dbReference>
<keyword evidence="3" id="KW-1185">Reference proteome</keyword>
<dbReference type="RefSeq" id="WP_179921016.1">
    <property type="nucleotide sequence ID" value="NZ_CP058909.1"/>
</dbReference>